<gene>
    <name evidence="7" type="ORF">J0M35_07150</name>
</gene>
<dbReference type="PROSITE" id="PS00070">
    <property type="entry name" value="ALDEHYDE_DEHYDR_CYS"/>
    <property type="match status" value="1"/>
</dbReference>
<dbReference type="InterPro" id="IPR029510">
    <property type="entry name" value="Ald_DH_CS_GLU"/>
</dbReference>
<dbReference type="Gene3D" id="3.40.605.10">
    <property type="entry name" value="Aldehyde Dehydrogenase, Chain A, domain 1"/>
    <property type="match status" value="1"/>
</dbReference>
<feature type="domain" description="Aldehyde dehydrogenase" evidence="6">
    <location>
        <begin position="27"/>
        <end position="491"/>
    </location>
</feature>
<dbReference type="InterPro" id="IPR015590">
    <property type="entry name" value="Aldehyde_DH_dom"/>
</dbReference>
<evidence type="ECO:0000256" key="5">
    <source>
        <dbReference type="RuleBase" id="RU003345"/>
    </source>
</evidence>
<dbReference type="InterPro" id="IPR016163">
    <property type="entry name" value="Ald_DH_C"/>
</dbReference>
<keyword evidence="3" id="KW-0520">NAD</keyword>
<dbReference type="CDD" id="cd07091">
    <property type="entry name" value="ALDH_F1-2_Ald2-like"/>
    <property type="match status" value="1"/>
</dbReference>
<dbReference type="Proteomes" id="UP000664277">
    <property type="component" value="Unassembled WGS sequence"/>
</dbReference>
<dbReference type="GO" id="GO:0016620">
    <property type="term" value="F:oxidoreductase activity, acting on the aldehyde or oxo group of donors, NAD or NADP as acceptor"/>
    <property type="evidence" value="ECO:0007669"/>
    <property type="project" value="InterPro"/>
</dbReference>
<feature type="active site" evidence="4">
    <location>
        <position position="266"/>
    </location>
</feature>
<dbReference type="FunFam" id="3.40.309.10:FF:000012">
    <property type="entry name" value="Betaine aldehyde dehydrogenase"/>
    <property type="match status" value="1"/>
</dbReference>
<name>A0A8J7PH79_9BACT</name>
<reference evidence="7" key="1">
    <citation type="submission" date="2021-02" db="EMBL/GenBank/DDBJ databases">
        <title>Genome-Resolved Metagenomics of a Microbial Community Performing Photosynthetic Biological Nutrient Removal.</title>
        <authorList>
            <person name="Mcdaniel E.A."/>
        </authorList>
    </citation>
    <scope>NUCLEOTIDE SEQUENCE</scope>
    <source>
        <strain evidence="7">UWPOB_OBS1</strain>
    </source>
</reference>
<evidence type="ECO:0000256" key="1">
    <source>
        <dbReference type="ARBA" id="ARBA00009986"/>
    </source>
</evidence>
<proteinExistence type="inferred from homology"/>
<dbReference type="Pfam" id="PF00171">
    <property type="entry name" value="Aldedh"/>
    <property type="match status" value="1"/>
</dbReference>
<dbReference type="InterPro" id="IPR016160">
    <property type="entry name" value="Ald_DH_CS_CYS"/>
</dbReference>
<evidence type="ECO:0000256" key="2">
    <source>
        <dbReference type="ARBA" id="ARBA00023002"/>
    </source>
</evidence>
<dbReference type="InterPro" id="IPR016161">
    <property type="entry name" value="Ald_DH/histidinol_DH"/>
</dbReference>
<dbReference type="InterPro" id="IPR016162">
    <property type="entry name" value="Ald_DH_N"/>
</dbReference>
<dbReference type="PROSITE" id="PS00687">
    <property type="entry name" value="ALDEHYDE_DEHYDR_GLU"/>
    <property type="match status" value="1"/>
</dbReference>
<sequence length="497" mass="54410">MAVVQEKELLCKDFLSRPKQLLIDGKWVDAVSGKTFETVNPATEEVLCRVAEGGKEDVDKAVKAARRAFEVGPWRKMSTAERARLMLKLADLIEKHADELAQIETLDNGKPITESRYVDVPQTVETFRYYAGWATKLEGETINANSNFFTYTLREPVGVVGQIIPWNFPMLMLAWKWGPALAAGNTIVLKPAEQTPLSALRIGELALEAGFPEGVINIVTGFGANSAGEAISHHMDIDKVAFTGEDKTGKLIVQASTTNLKRVSLELGGKAPNIVFADADIDAAVKGAITGIFFNQGQVCCAGSRLFLEKNIHDEFMAKLTERVAKLRQGDGLDDKTRIGPQVSKEQQERVLSYINIAKGEGASLACGGEAPAELKKGYFVKPTIFTGVNNDMRIAQEEVFGPVLAVIPFSNMEDVAEQANKTTFGLSGAVWTRDVKKAHKFASHIKAGTVWVNCYNVFDPAVPFGGYKMSGYGRELGKHSIELYTNIKSVWVNMQD</sequence>
<dbReference type="AlphaFoldDB" id="A0A8J7PH79"/>
<dbReference type="EMBL" id="JAFLCK010000008">
    <property type="protein sequence ID" value="MBN8660123.1"/>
    <property type="molecule type" value="Genomic_DNA"/>
</dbReference>
<organism evidence="7 8">
    <name type="scientific">Candidatus Obscuribacter phosphatis</name>
    <dbReference type="NCBI Taxonomy" id="1906157"/>
    <lineage>
        <taxon>Bacteria</taxon>
        <taxon>Bacillati</taxon>
        <taxon>Candidatus Melainabacteria</taxon>
        <taxon>Candidatus Obscuribacterales</taxon>
        <taxon>Candidatus Obscuribacteraceae</taxon>
        <taxon>Candidatus Obscuribacter</taxon>
    </lineage>
</organism>
<comment type="similarity">
    <text evidence="1 5">Belongs to the aldehyde dehydrogenase family.</text>
</comment>
<dbReference type="SUPFAM" id="SSF53720">
    <property type="entry name" value="ALDH-like"/>
    <property type="match status" value="1"/>
</dbReference>
<evidence type="ECO:0000259" key="6">
    <source>
        <dbReference type="Pfam" id="PF00171"/>
    </source>
</evidence>
<dbReference type="FunFam" id="3.40.605.10:FF:000011">
    <property type="entry name" value="ALD5p Mitochondrial aldehyde dehydrogenase"/>
    <property type="match status" value="1"/>
</dbReference>
<evidence type="ECO:0000256" key="4">
    <source>
        <dbReference type="PROSITE-ProRule" id="PRU10007"/>
    </source>
</evidence>
<accession>A0A8J7PH79</accession>
<dbReference type="FunFam" id="3.40.605.10:FF:000026">
    <property type="entry name" value="Aldehyde dehydrogenase, putative"/>
    <property type="match status" value="1"/>
</dbReference>
<dbReference type="Gene3D" id="3.40.309.10">
    <property type="entry name" value="Aldehyde Dehydrogenase, Chain A, domain 2"/>
    <property type="match status" value="1"/>
</dbReference>
<evidence type="ECO:0000313" key="7">
    <source>
        <dbReference type="EMBL" id="MBN8660123.1"/>
    </source>
</evidence>
<comment type="caution">
    <text evidence="7">The sequence shown here is derived from an EMBL/GenBank/DDBJ whole genome shotgun (WGS) entry which is preliminary data.</text>
</comment>
<keyword evidence="2 5" id="KW-0560">Oxidoreductase</keyword>
<protein>
    <submittedName>
        <fullName evidence="7">Aldehyde dehydrogenase family protein</fullName>
    </submittedName>
</protein>
<evidence type="ECO:0000256" key="3">
    <source>
        <dbReference type="ARBA" id="ARBA00023027"/>
    </source>
</evidence>
<evidence type="ECO:0000313" key="8">
    <source>
        <dbReference type="Proteomes" id="UP000664277"/>
    </source>
</evidence>
<dbReference type="PANTHER" id="PTHR11699">
    <property type="entry name" value="ALDEHYDE DEHYDROGENASE-RELATED"/>
    <property type="match status" value="1"/>
</dbReference>